<dbReference type="InterPro" id="IPR050490">
    <property type="entry name" value="Bact_solute-bd_prot1"/>
</dbReference>
<name>A0A367YWU3_9ACTN</name>
<dbReference type="InterPro" id="IPR006311">
    <property type="entry name" value="TAT_signal"/>
</dbReference>
<evidence type="ECO:0000313" key="2">
    <source>
        <dbReference type="Proteomes" id="UP000252770"/>
    </source>
</evidence>
<accession>A0A367YWU3</accession>
<comment type="caution">
    <text evidence="1">The sequence shown here is derived from an EMBL/GenBank/DDBJ whole genome shotgun (WGS) entry which is preliminary data.</text>
</comment>
<dbReference type="SUPFAM" id="SSF53850">
    <property type="entry name" value="Periplasmic binding protein-like II"/>
    <property type="match status" value="1"/>
</dbReference>
<dbReference type="Proteomes" id="UP000252770">
    <property type="component" value="Unassembled WGS sequence"/>
</dbReference>
<organism evidence="1 2">
    <name type="scientific">Desertihabitans brevis</name>
    <dbReference type="NCBI Taxonomy" id="2268447"/>
    <lineage>
        <taxon>Bacteria</taxon>
        <taxon>Bacillati</taxon>
        <taxon>Actinomycetota</taxon>
        <taxon>Actinomycetes</taxon>
        <taxon>Propionibacteriales</taxon>
        <taxon>Propionibacteriaceae</taxon>
        <taxon>Desertihabitans</taxon>
    </lineage>
</organism>
<protein>
    <submittedName>
        <fullName evidence="1">Extracellular solute-binding protein</fullName>
    </submittedName>
</protein>
<dbReference type="Pfam" id="PF01547">
    <property type="entry name" value="SBP_bac_1"/>
    <property type="match status" value="1"/>
</dbReference>
<dbReference type="PANTHER" id="PTHR43649:SF12">
    <property type="entry name" value="DIACETYLCHITOBIOSE BINDING PROTEIN DASA"/>
    <property type="match status" value="1"/>
</dbReference>
<gene>
    <name evidence="1" type="ORF">DT076_05915</name>
</gene>
<dbReference type="PANTHER" id="PTHR43649">
    <property type="entry name" value="ARABINOSE-BINDING PROTEIN-RELATED"/>
    <property type="match status" value="1"/>
</dbReference>
<dbReference type="RefSeq" id="WP_114125749.1">
    <property type="nucleotide sequence ID" value="NZ_QOUI01000003.1"/>
</dbReference>
<dbReference type="AlphaFoldDB" id="A0A367YWU3"/>
<proteinExistence type="predicted"/>
<reference evidence="1 2" key="1">
    <citation type="submission" date="2018-07" db="EMBL/GenBank/DDBJ databases">
        <title>Desertimonas flava gen. nov. sp. nov.</title>
        <authorList>
            <person name="Liu S."/>
        </authorList>
    </citation>
    <scope>NUCLEOTIDE SEQUENCE [LARGE SCALE GENOMIC DNA]</scope>
    <source>
        <strain evidence="1 2">16Sb5-5</strain>
    </source>
</reference>
<dbReference type="PROSITE" id="PS51318">
    <property type="entry name" value="TAT"/>
    <property type="match status" value="1"/>
</dbReference>
<keyword evidence="2" id="KW-1185">Reference proteome</keyword>
<sequence>MDLPRRTTLSRRTLLGAGALGGALLATGCQIDTGTGTPEGPAPADQISFPDYPGTPTGDVTFRWVDSGDLKSVFIEAVLDAYTAKHPNVTTSYDGGGWEQVAQVVPLGIRNGSAHDVFALPLEQPAQVAINEGWVRPLDDIVPDFETWKAAFPATTFIPGVHVFDGKTYTFPLNSVRRLDRMLFFDTEVMSAAGYDDPVAQIRTWDDMRAAARAVTETGPAGLMAGGDNLSNLVSFLAMSAGWRAPASGMDMSTGEYIFDAEEMVQAVELLQSMVADGSVVPGFLTLNEKDARAQMPSGVAGMILNGPWDIPAWQRAAPDWSYAMATMPSPDGAEFVVPYQETGANSTWVYADTPNPEVAGQLAAYMGSVAGQAAMVALSGGNLVSTIEQANTDADQPGLLDENARRAADLARQVMRAVPQVQLRNPDAGMVQLEVQPVQPGLSQVLQGVFSGELTDVSGELGRYNAAMNAALDDAIAAAAAKGSTVTREDYVFENWDPTRDYTAADYEALG</sequence>
<dbReference type="InterPro" id="IPR006059">
    <property type="entry name" value="SBP"/>
</dbReference>
<dbReference type="Gene3D" id="3.40.190.10">
    <property type="entry name" value="Periplasmic binding protein-like II"/>
    <property type="match status" value="1"/>
</dbReference>
<evidence type="ECO:0000313" key="1">
    <source>
        <dbReference type="EMBL" id="RCK70207.1"/>
    </source>
</evidence>
<dbReference type="EMBL" id="QOUI01000003">
    <property type="protein sequence ID" value="RCK70207.1"/>
    <property type="molecule type" value="Genomic_DNA"/>
</dbReference>
<dbReference type="PROSITE" id="PS51257">
    <property type="entry name" value="PROKAR_LIPOPROTEIN"/>
    <property type="match status" value="1"/>
</dbReference>